<comment type="caution">
    <text evidence="1">The sequence shown here is derived from an EMBL/GenBank/DDBJ whole genome shotgun (WGS) entry which is preliminary data.</text>
</comment>
<organism evidence="1 2">
    <name type="scientific">Rhodopila globiformis</name>
    <name type="common">Rhodopseudomonas globiformis</name>
    <dbReference type="NCBI Taxonomy" id="1071"/>
    <lineage>
        <taxon>Bacteria</taxon>
        <taxon>Pseudomonadati</taxon>
        <taxon>Pseudomonadota</taxon>
        <taxon>Alphaproteobacteria</taxon>
        <taxon>Acetobacterales</taxon>
        <taxon>Acetobacteraceae</taxon>
        <taxon>Rhodopila</taxon>
    </lineage>
</organism>
<accession>A0A2S6NI97</accession>
<evidence type="ECO:0000313" key="2">
    <source>
        <dbReference type="Proteomes" id="UP000239724"/>
    </source>
</evidence>
<dbReference type="AlphaFoldDB" id="A0A2S6NI97"/>
<sequence length="129" mass="14194">MDPVNPLTDAEKVDIRRFCGYPLYGAAPSGMQSWRFFQVYGLLEFRLTNLSSAEVAVVRRYLGTLLALELAVPAAAASLDTDQAGIWTRNKSEMSDRIDLLDEWRRRLCGFLGVPPGNALSGSTVSLVV</sequence>
<reference evidence="1 2" key="1">
    <citation type="journal article" date="2018" name="Arch. Microbiol.">
        <title>New insights into the metabolic potential of the phototrophic purple bacterium Rhodopila globiformis DSM 161(T) from its draft genome sequence and evidence for a vanadium-dependent nitrogenase.</title>
        <authorList>
            <person name="Imhoff J.F."/>
            <person name="Rahn T."/>
            <person name="Kunzel S."/>
            <person name="Neulinger S.C."/>
        </authorList>
    </citation>
    <scope>NUCLEOTIDE SEQUENCE [LARGE SCALE GENOMIC DNA]</scope>
    <source>
        <strain evidence="1 2">DSM 161</strain>
    </source>
</reference>
<protein>
    <submittedName>
        <fullName evidence="1">Uncharacterized protein</fullName>
    </submittedName>
</protein>
<dbReference type="OrthoDB" id="8593911at2"/>
<gene>
    <name evidence="1" type="ORF">CCS01_11165</name>
</gene>
<keyword evidence="2" id="KW-1185">Reference proteome</keyword>
<dbReference type="EMBL" id="NHRY01000114">
    <property type="protein sequence ID" value="PPQ34326.1"/>
    <property type="molecule type" value="Genomic_DNA"/>
</dbReference>
<name>A0A2S6NI97_RHOGL</name>
<evidence type="ECO:0000313" key="1">
    <source>
        <dbReference type="EMBL" id="PPQ34326.1"/>
    </source>
</evidence>
<dbReference type="Proteomes" id="UP000239724">
    <property type="component" value="Unassembled WGS sequence"/>
</dbReference>
<proteinExistence type="predicted"/>